<proteinExistence type="predicted"/>
<accession>A0ACC0A0X7</accession>
<reference evidence="2" key="1">
    <citation type="journal article" date="2023" name="Nat. Plants">
        <title>Single-cell RNA sequencing provides a high-resolution roadmap for understanding the multicellular compartmentation of specialized metabolism.</title>
        <authorList>
            <person name="Sun S."/>
            <person name="Shen X."/>
            <person name="Li Y."/>
            <person name="Li Y."/>
            <person name="Wang S."/>
            <person name="Li R."/>
            <person name="Zhang H."/>
            <person name="Shen G."/>
            <person name="Guo B."/>
            <person name="Wei J."/>
            <person name="Xu J."/>
            <person name="St-Pierre B."/>
            <person name="Chen S."/>
            <person name="Sun C."/>
        </authorList>
    </citation>
    <scope>NUCLEOTIDE SEQUENCE [LARGE SCALE GENOMIC DNA]</scope>
</reference>
<name>A0ACC0A0X7_CATRO</name>
<evidence type="ECO:0000313" key="1">
    <source>
        <dbReference type="EMBL" id="KAI5653048.1"/>
    </source>
</evidence>
<protein>
    <submittedName>
        <fullName evidence="1">Uncharacterized protein</fullName>
    </submittedName>
</protein>
<dbReference type="Proteomes" id="UP001060085">
    <property type="component" value="Linkage Group LG07"/>
</dbReference>
<sequence length="155" mass="17257">MEFAKYILFKDHDAIDVHNMKFGMERLVFDLGRIIQGSNLEFLDLPLTVGLAPTVVIRLLQGLLLEVGNLPRTVGLTLPSSFPFLESINLGSSNCVIRVLRPLFSQSSNYQSRKNFSISSLGLSSLDPHRFLIGVLSLKSSIEVLKKKEVILGKE</sequence>
<dbReference type="EMBL" id="CM044707">
    <property type="protein sequence ID" value="KAI5653048.1"/>
    <property type="molecule type" value="Genomic_DNA"/>
</dbReference>
<organism evidence="1 2">
    <name type="scientific">Catharanthus roseus</name>
    <name type="common">Madagascar periwinkle</name>
    <name type="synonym">Vinca rosea</name>
    <dbReference type="NCBI Taxonomy" id="4058"/>
    <lineage>
        <taxon>Eukaryota</taxon>
        <taxon>Viridiplantae</taxon>
        <taxon>Streptophyta</taxon>
        <taxon>Embryophyta</taxon>
        <taxon>Tracheophyta</taxon>
        <taxon>Spermatophyta</taxon>
        <taxon>Magnoliopsida</taxon>
        <taxon>eudicotyledons</taxon>
        <taxon>Gunneridae</taxon>
        <taxon>Pentapetalae</taxon>
        <taxon>asterids</taxon>
        <taxon>lamiids</taxon>
        <taxon>Gentianales</taxon>
        <taxon>Apocynaceae</taxon>
        <taxon>Rauvolfioideae</taxon>
        <taxon>Vinceae</taxon>
        <taxon>Catharanthinae</taxon>
        <taxon>Catharanthus</taxon>
    </lineage>
</organism>
<comment type="caution">
    <text evidence="1">The sequence shown here is derived from an EMBL/GenBank/DDBJ whole genome shotgun (WGS) entry which is preliminary data.</text>
</comment>
<evidence type="ECO:0000313" key="2">
    <source>
        <dbReference type="Proteomes" id="UP001060085"/>
    </source>
</evidence>
<gene>
    <name evidence="1" type="ORF">M9H77_30235</name>
</gene>
<keyword evidence="2" id="KW-1185">Reference proteome</keyword>